<evidence type="ECO:0000256" key="1">
    <source>
        <dbReference type="SAM" id="SignalP"/>
    </source>
</evidence>
<evidence type="ECO:0000313" key="2">
    <source>
        <dbReference type="EMBL" id="OCT91346.1"/>
    </source>
</evidence>
<evidence type="ECO:0008006" key="4">
    <source>
        <dbReference type="Google" id="ProtNLM"/>
    </source>
</evidence>
<reference evidence="3" key="1">
    <citation type="journal article" date="2016" name="Nature">
        <title>Genome evolution in the allotetraploid frog Xenopus laevis.</title>
        <authorList>
            <person name="Session A.M."/>
            <person name="Uno Y."/>
            <person name="Kwon T."/>
            <person name="Chapman J.A."/>
            <person name="Toyoda A."/>
            <person name="Takahashi S."/>
            <person name="Fukui A."/>
            <person name="Hikosaka A."/>
            <person name="Suzuki A."/>
            <person name="Kondo M."/>
            <person name="van Heeringen S.J."/>
            <person name="Quigley I."/>
            <person name="Heinz S."/>
            <person name="Ogino H."/>
            <person name="Ochi H."/>
            <person name="Hellsten U."/>
            <person name="Lyons J.B."/>
            <person name="Simakov O."/>
            <person name="Putnam N."/>
            <person name="Stites J."/>
            <person name="Kuroki Y."/>
            <person name="Tanaka T."/>
            <person name="Michiue T."/>
            <person name="Watanabe M."/>
            <person name="Bogdanovic O."/>
            <person name="Lister R."/>
            <person name="Georgiou G."/>
            <person name="Paranjpe S.S."/>
            <person name="van Kruijsbergen I."/>
            <person name="Shu S."/>
            <person name="Carlson J."/>
            <person name="Kinoshita T."/>
            <person name="Ohta Y."/>
            <person name="Mawaribuchi S."/>
            <person name="Jenkins J."/>
            <person name="Grimwood J."/>
            <person name="Schmutz J."/>
            <person name="Mitros T."/>
            <person name="Mozaffari S.V."/>
            <person name="Suzuki Y."/>
            <person name="Haramoto Y."/>
            <person name="Yamamoto T.S."/>
            <person name="Takagi C."/>
            <person name="Heald R."/>
            <person name="Miller K."/>
            <person name="Haudenschild C."/>
            <person name="Kitzman J."/>
            <person name="Nakayama T."/>
            <person name="Izutsu Y."/>
            <person name="Robert J."/>
            <person name="Fortriede J."/>
            <person name="Burns K."/>
            <person name="Lotay V."/>
            <person name="Karimi K."/>
            <person name="Yasuoka Y."/>
            <person name="Dichmann D.S."/>
            <person name="Flajnik M.F."/>
            <person name="Houston D.W."/>
            <person name="Shendure J."/>
            <person name="DuPasquier L."/>
            <person name="Vize P.D."/>
            <person name="Zorn A.M."/>
            <person name="Ito M."/>
            <person name="Marcotte E.M."/>
            <person name="Wallingford J.B."/>
            <person name="Ito Y."/>
            <person name="Asashima M."/>
            <person name="Ueno N."/>
            <person name="Matsuda Y."/>
            <person name="Veenstra G.J."/>
            <person name="Fujiyama A."/>
            <person name="Harland R.M."/>
            <person name="Taira M."/>
            <person name="Rokhsar D.S."/>
        </authorList>
    </citation>
    <scope>NUCLEOTIDE SEQUENCE [LARGE SCALE GENOMIC DNA]</scope>
    <source>
        <strain evidence="3">J</strain>
    </source>
</reference>
<gene>
    <name evidence="2" type="ORF">XELAEV_18014397mg</name>
</gene>
<name>A0A974DI22_XENLA</name>
<keyword evidence="1" id="KW-0732">Signal</keyword>
<accession>A0A974DI22</accession>
<feature type="chain" id="PRO_5037317435" description="Secreted protein" evidence="1">
    <location>
        <begin position="16"/>
        <end position="86"/>
    </location>
</feature>
<dbReference type="EMBL" id="CM004469">
    <property type="protein sequence ID" value="OCT91346.1"/>
    <property type="molecule type" value="Genomic_DNA"/>
</dbReference>
<protein>
    <recommendedName>
        <fullName evidence="4">Secreted protein</fullName>
    </recommendedName>
</protein>
<dbReference type="Proteomes" id="UP000694892">
    <property type="component" value="Chromosome 2S"/>
</dbReference>
<organism evidence="2 3">
    <name type="scientific">Xenopus laevis</name>
    <name type="common">African clawed frog</name>
    <dbReference type="NCBI Taxonomy" id="8355"/>
    <lineage>
        <taxon>Eukaryota</taxon>
        <taxon>Metazoa</taxon>
        <taxon>Chordata</taxon>
        <taxon>Craniata</taxon>
        <taxon>Vertebrata</taxon>
        <taxon>Euteleostomi</taxon>
        <taxon>Amphibia</taxon>
        <taxon>Batrachia</taxon>
        <taxon>Anura</taxon>
        <taxon>Pipoidea</taxon>
        <taxon>Pipidae</taxon>
        <taxon>Xenopodinae</taxon>
        <taxon>Xenopus</taxon>
        <taxon>Xenopus</taxon>
    </lineage>
</organism>
<dbReference type="AlphaFoldDB" id="A0A974DI22"/>
<sequence length="86" mass="9922">MAAGILLGCFGLIWATEDCYLQTYIHKHTHIYTHTYTHTDRHTQAYLQMQTDKYTQIHTHLPRINRVAAAILLPLNLSHTHISSPL</sequence>
<evidence type="ECO:0000313" key="3">
    <source>
        <dbReference type="Proteomes" id="UP000694892"/>
    </source>
</evidence>
<feature type="signal peptide" evidence="1">
    <location>
        <begin position="1"/>
        <end position="15"/>
    </location>
</feature>
<proteinExistence type="predicted"/>